<name>A0A2T8IDL0_9POAL</name>
<proteinExistence type="predicted"/>
<organism evidence="2">
    <name type="scientific">Panicum hallii</name>
    <dbReference type="NCBI Taxonomy" id="206008"/>
    <lineage>
        <taxon>Eukaryota</taxon>
        <taxon>Viridiplantae</taxon>
        <taxon>Streptophyta</taxon>
        <taxon>Embryophyta</taxon>
        <taxon>Tracheophyta</taxon>
        <taxon>Spermatophyta</taxon>
        <taxon>Magnoliopsida</taxon>
        <taxon>Liliopsida</taxon>
        <taxon>Poales</taxon>
        <taxon>Poaceae</taxon>
        <taxon>PACMAD clade</taxon>
        <taxon>Panicoideae</taxon>
        <taxon>Panicodae</taxon>
        <taxon>Paniceae</taxon>
        <taxon>Panicinae</taxon>
        <taxon>Panicum</taxon>
        <taxon>Panicum sect. Panicum</taxon>
    </lineage>
</organism>
<accession>A0A2T8IDL0</accession>
<protein>
    <submittedName>
        <fullName evidence="2">Uncharacterized protein</fullName>
    </submittedName>
</protein>
<feature type="compositionally biased region" description="Basic residues" evidence="1">
    <location>
        <begin position="87"/>
        <end position="101"/>
    </location>
</feature>
<dbReference type="AlphaFoldDB" id="A0A2T8IDL0"/>
<gene>
    <name evidence="2" type="ORF">PAHAL_7G272900</name>
</gene>
<dbReference type="Gramene" id="PVH35769">
    <property type="protein sequence ID" value="PVH35769"/>
    <property type="gene ID" value="PAHAL_7G272900"/>
</dbReference>
<dbReference type="Proteomes" id="UP000243499">
    <property type="component" value="Chromosome 7"/>
</dbReference>
<evidence type="ECO:0000256" key="1">
    <source>
        <dbReference type="SAM" id="MobiDB-lite"/>
    </source>
</evidence>
<sequence>MMLATPYFIFFLSIDRISRQGDCQRVLPRGQAARAPASRHDLPQPRPRGGLHREGPRRAGAAHGRELLPAVPGAGAHLRPTQAHGPQRPHRPPPGPQRRRPPGPQGRQPVDRRQPPAKRFRHQPRRPAAGSEQRRVQERVAPRGGERGARAHVGGIFPVPVQQRGDQPGGGARPRRGRARVPELHLRRVLQQVLEQEPGPGALPGALQMRPAAAPVTIWHYTAGGFALLVN</sequence>
<dbReference type="EMBL" id="CM008052">
    <property type="protein sequence ID" value="PVH35769.1"/>
    <property type="molecule type" value="Genomic_DNA"/>
</dbReference>
<reference evidence="2" key="1">
    <citation type="submission" date="2018-04" db="EMBL/GenBank/DDBJ databases">
        <title>WGS assembly of Panicum hallii.</title>
        <authorList>
            <person name="Lovell J."/>
            <person name="Jenkins J."/>
            <person name="Lowry D."/>
            <person name="Mamidi S."/>
            <person name="Sreedasyam A."/>
            <person name="Weng X."/>
            <person name="Barry K."/>
            <person name="Bonette J."/>
            <person name="Campitelli B."/>
            <person name="Daum C."/>
            <person name="Gordon S."/>
            <person name="Gould B."/>
            <person name="Lipzen A."/>
            <person name="Macqueen A."/>
            <person name="Palacio-Mejia J."/>
            <person name="Plott C."/>
            <person name="Shakirov E."/>
            <person name="Shu S."/>
            <person name="Yoshinaga Y."/>
            <person name="Zane M."/>
            <person name="Rokhsar D."/>
            <person name="Grimwood J."/>
            <person name="Schmutz J."/>
            <person name="Juenger T."/>
        </authorList>
    </citation>
    <scope>NUCLEOTIDE SEQUENCE [LARGE SCALE GENOMIC DNA]</scope>
    <source>
        <strain evidence="2">FIL2</strain>
    </source>
</reference>
<feature type="region of interest" description="Disordered" evidence="1">
    <location>
        <begin position="26"/>
        <end position="178"/>
    </location>
</feature>
<feature type="compositionally biased region" description="Basic residues" evidence="1">
    <location>
        <begin position="115"/>
        <end position="125"/>
    </location>
</feature>
<evidence type="ECO:0000313" key="2">
    <source>
        <dbReference type="EMBL" id="PVH35769.1"/>
    </source>
</evidence>
<feature type="compositionally biased region" description="Basic and acidic residues" evidence="1">
    <location>
        <begin position="132"/>
        <end position="149"/>
    </location>
</feature>